<evidence type="ECO:0000313" key="4">
    <source>
        <dbReference type="Proteomes" id="UP000316316"/>
    </source>
</evidence>
<evidence type="ECO:0000313" key="6">
    <source>
        <dbReference type="Proteomes" id="UP001264335"/>
    </source>
</evidence>
<dbReference type="Proteomes" id="UP000316316">
    <property type="component" value="Unassembled WGS sequence"/>
</dbReference>
<proteinExistence type="predicted"/>
<dbReference type="EMBL" id="PDXQ01000002">
    <property type="protein sequence ID" value="TRZ28780.1"/>
    <property type="molecule type" value="Genomic_DNA"/>
</dbReference>
<sequence>METILALLTAKDTKKAMNKFKELEEQCLSEPLYADRLEMFLPALTAERACGRGRTFKFFMINARWDSQKVIETYLAEILAVLDDPKAPIVRQCIPYLIYLAEAKPELIPVIQEKLAALDLSQYKESMQSLIKRDVDSLLAKITE</sequence>
<reference evidence="3 4" key="1">
    <citation type="submission" date="2017-10" db="EMBL/GenBank/DDBJ databases">
        <title>FDA dAtabase for Regulatory Grade micrObial Sequences (FDA-ARGOS): Supporting development and validation of Infectious Disease Dx tests.</title>
        <authorList>
            <person name="Campos J."/>
            <person name="Goldberg B."/>
            <person name="Tallon L.J."/>
            <person name="Sadzewicz L."/>
            <person name="Sengamalay N."/>
            <person name="Ott S."/>
            <person name="Godinez A."/>
            <person name="Nagaraj S."/>
            <person name="Vyas G."/>
            <person name="Aluvathingal J."/>
            <person name="Nadendla S."/>
            <person name="Geyer C."/>
            <person name="Nandy P."/>
            <person name="Hobson J."/>
            <person name="Sichtig H."/>
        </authorList>
    </citation>
    <scope>NUCLEOTIDE SEQUENCE [LARGE SCALE GENOMIC DNA]</scope>
    <source>
        <strain evidence="3 4">FDAARGOS_185</strain>
    </source>
</reference>
<gene>
    <name evidence="3" type="ORF">AUF17_18910</name>
    <name evidence="1" type="ORF">P7D43_05065</name>
    <name evidence="2" type="ORF">P7D79_14120</name>
</gene>
<evidence type="ECO:0000313" key="2">
    <source>
        <dbReference type="EMBL" id="MDT2515358.1"/>
    </source>
</evidence>
<evidence type="ECO:0000313" key="5">
    <source>
        <dbReference type="Proteomes" id="UP001260773"/>
    </source>
</evidence>
<dbReference type="Proteomes" id="UP001264335">
    <property type="component" value="Unassembled WGS sequence"/>
</dbReference>
<comment type="caution">
    <text evidence="1">The sequence shown here is derived from an EMBL/GenBank/DDBJ whole genome shotgun (WGS) entry which is preliminary data.</text>
</comment>
<reference evidence="1 6" key="2">
    <citation type="submission" date="2023-03" db="EMBL/GenBank/DDBJ databases">
        <authorList>
            <person name="Shen W."/>
            <person name="Cai J."/>
        </authorList>
    </citation>
    <scope>NUCLEOTIDE SEQUENCE</scope>
    <source>
        <strain evidence="1">P33-2</strain>
        <strain evidence="2 6">Y2</strain>
    </source>
</reference>
<evidence type="ECO:0000313" key="3">
    <source>
        <dbReference type="EMBL" id="TRZ28780.1"/>
    </source>
</evidence>
<evidence type="ECO:0008006" key="7">
    <source>
        <dbReference type="Google" id="ProtNLM"/>
    </source>
</evidence>
<dbReference type="AlphaFoldDB" id="A0A2N8PSW7"/>
<dbReference type="RefSeq" id="WP_016178767.1">
    <property type="nucleotide sequence ID" value="NZ_CAAKOC010000190.1"/>
</dbReference>
<name>A0A2N8PSW7_ENTAV</name>
<protein>
    <recommendedName>
        <fullName evidence="7">SufBD protein</fullName>
    </recommendedName>
</protein>
<organism evidence="1 5">
    <name type="scientific">Enterococcus avium</name>
    <name type="common">Streptococcus avium</name>
    <dbReference type="NCBI Taxonomy" id="33945"/>
    <lineage>
        <taxon>Bacteria</taxon>
        <taxon>Bacillati</taxon>
        <taxon>Bacillota</taxon>
        <taxon>Bacilli</taxon>
        <taxon>Lactobacillales</taxon>
        <taxon>Enterococcaceae</taxon>
        <taxon>Enterococcus</taxon>
    </lineage>
</organism>
<dbReference type="Proteomes" id="UP001260773">
    <property type="component" value="Unassembled WGS sequence"/>
</dbReference>
<accession>A0A2N8PSW7</accession>
<dbReference type="EMBL" id="JARPWH010000011">
    <property type="protein sequence ID" value="MDT2401735.1"/>
    <property type="molecule type" value="Genomic_DNA"/>
</dbReference>
<dbReference type="EMBL" id="JARPWY010000041">
    <property type="protein sequence ID" value="MDT2515358.1"/>
    <property type="molecule type" value="Genomic_DNA"/>
</dbReference>
<evidence type="ECO:0000313" key="1">
    <source>
        <dbReference type="EMBL" id="MDT2401735.1"/>
    </source>
</evidence>